<evidence type="ECO:0000256" key="1">
    <source>
        <dbReference type="SAM" id="MobiDB-lite"/>
    </source>
</evidence>
<gene>
    <name evidence="2" type="ORF">J3U88_26130</name>
</gene>
<name>A0A8J7QCJ5_9BACT</name>
<accession>A0A8J7QCJ5</accession>
<evidence type="ECO:0000313" key="2">
    <source>
        <dbReference type="EMBL" id="MBO1321987.1"/>
    </source>
</evidence>
<dbReference type="EMBL" id="JAFREP010000029">
    <property type="protein sequence ID" value="MBO1321987.1"/>
    <property type="molecule type" value="Genomic_DNA"/>
</dbReference>
<comment type="caution">
    <text evidence="2">The sequence shown here is derived from an EMBL/GenBank/DDBJ whole genome shotgun (WGS) entry which is preliminary data.</text>
</comment>
<feature type="region of interest" description="Disordered" evidence="1">
    <location>
        <begin position="1"/>
        <end position="63"/>
    </location>
</feature>
<reference evidence="2" key="1">
    <citation type="submission" date="2021-03" db="EMBL/GenBank/DDBJ databases">
        <authorList>
            <person name="Wang G."/>
        </authorList>
    </citation>
    <scope>NUCLEOTIDE SEQUENCE</scope>
    <source>
        <strain evidence="2">KCTC 12899</strain>
    </source>
</reference>
<feature type="compositionally biased region" description="Basic residues" evidence="1">
    <location>
        <begin position="1"/>
        <end position="12"/>
    </location>
</feature>
<dbReference type="Proteomes" id="UP000664417">
    <property type="component" value="Unassembled WGS sequence"/>
</dbReference>
<organism evidence="2 3">
    <name type="scientific">Acanthopleuribacter pedis</name>
    <dbReference type="NCBI Taxonomy" id="442870"/>
    <lineage>
        <taxon>Bacteria</taxon>
        <taxon>Pseudomonadati</taxon>
        <taxon>Acidobacteriota</taxon>
        <taxon>Holophagae</taxon>
        <taxon>Acanthopleuribacterales</taxon>
        <taxon>Acanthopleuribacteraceae</taxon>
        <taxon>Acanthopleuribacter</taxon>
    </lineage>
</organism>
<proteinExistence type="predicted"/>
<dbReference type="AlphaFoldDB" id="A0A8J7QCJ5"/>
<dbReference type="RefSeq" id="WP_207861958.1">
    <property type="nucleotide sequence ID" value="NZ_JAFREP010000029.1"/>
</dbReference>
<evidence type="ECO:0000313" key="3">
    <source>
        <dbReference type="Proteomes" id="UP000664417"/>
    </source>
</evidence>
<keyword evidence="3" id="KW-1185">Reference proteome</keyword>
<protein>
    <submittedName>
        <fullName evidence="2">Uncharacterized protein</fullName>
    </submittedName>
</protein>
<sequence length="63" mass="7083">MKKWSSHPTSKKKLAEGVPPVKTPAAEWQVNWPNHSVMQQEKKDSGGQSSSHFQEYEGISAYP</sequence>